<gene>
    <name evidence="2" type="ORF">ZHAS_00000004</name>
</gene>
<protein>
    <submittedName>
        <fullName evidence="2 3">Uncharacterized protein</fullName>
    </submittedName>
</protein>
<name>A0A084V9S9_ANOSI</name>
<accession>A0A084V9S9</accession>
<reference evidence="2 4" key="1">
    <citation type="journal article" date="2014" name="BMC Genomics">
        <title>Genome sequence of Anopheles sinensis provides insight into genetics basis of mosquito competence for malaria parasites.</title>
        <authorList>
            <person name="Zhou D."/>
            <person name="Zhang D."/>
            <person name="Ding G."/>
            <person name="Shi L."/>
            <person name="Hou Q."/>
            <person name="Ye Y."/>
            <person name="Xu Y."/>
            <person name="Zhou H."/>
            <person name="Xiong C."/>
            <person name="Li S."/>
            <person name="Yu J."/>
            <person name="Hong S."/>
            <person name="Yu X."/>
            <person name="Zou P."/>
            <person name="Chen C."/>
            <person name="Chang X."/>
            <person name="Wang W."/>
            <person name="Lv Y."/>
            <person name="Sun Y."/>
            <person name="Ma L."/>
            <person name="Shen B."/>
            <person name="Zhu C."/>
        </authorList>
    </citation>
    <scope>NUCLEOTIDE SEQUENCE [LARGE SCALE GENOMIC DNA]</scope>
</reference>
<evidence type="ECO:0000313" key="2">
    <source>
        <dbReference type="EMBL" id="KFB34723.1"/>
    </source>
</evidence>
<evidence type="ECO:0000313" key="4">
    <source>
        <dbReference type="Proteomes" id="UP000030765"/>
    </source>
</evidence>
<reference evidence="3" key="2">
    <citation type="submission" date="2020-05" db="UniProtKB">
        <authorList>
            <consortium name="EnsemblMetazoa"/>
        </authorList>
    </citation>
    <scope>IDENTIFICATION</scope>
</reference>
<dbReference type="EMBL" id="ATLV01000013">
    <property type="status" value="NOT_ANNOTATED_CDS"/>
    <property type="molecule type" value="Genomic_DNA"/>
</dbReference>
<evidence type="ECO:0000313" key="3">
    <source>
        <dbReference type="EnsemblMetazoa" id="ASIC000004-PA"/>
    </source>
</evidence>
<dbReference type="Proteomes" id="UP000030765">
    <property type="component" value="Unassembled WGS sequence"/>
</dbReference>
<feature type="region of interest" description="Disordered" evidence="1">
    <location>
        <begin position="1"/>
        <end position="23"/>
    </location>
</feature>
<sequence length="78" mass="8718">MGRISDKIAGGPNHMEYDQRNEEGSLLETTVFKDAESDENRDGRVKVGFNDVKDALTPRSRAKERVLQRGSPSTKIIV</sequence>
<keyword evidence="4" id="KW-1185">Reference proteome</keyword>
<dbReference type="EMBL" id="KE523840">
    <property type="protein sequence ID" value="KFB34723.1"/>
    <property type="molecule type" value="Genomic_DNA"/>
</dbReference>
<organism evidence="2">
    <name type="scientific">Anopheles sinensis</name>
    <name type="common">Mosquito</name>
    <dbReference type="NCBI Taxonomy" id="74873"/>
    <lineage>
        <taxon>Eukaryota</taxon>
        <taxon>Metazoa</taxon>
        <taxon>Ecdysozoa</taxon>
        <taxon>Arthropoda</taxon>
        <taxon>Hexapoda</taxon>
        <taxon>Insecta</taxon>
        <taxon>Pterygota</taxon>
        <taxon>Neoptera</taxon>
        <taxon>Endopterygota</taxon>
        <taxon>Diptera</taxon>
        <taxon>Nematocera</taxon>
        <taxon>Culicoidea</taxon>
        <taxon>Culicidae</taxon>
        <taxon>Anophelinae</taxon>
        <taxon>Anopheles</taxon>
    </lineage>
</organism>
<proteinExistence type="predicted"/>
<dbReference type="STRING" id="74873.A0A084V9S9"/>
<dbReference type="AlphaFoldDB" id="A0A084V9S9"/>
<dbReference type="EnsemblMetazoa" id="ASIC000004-RA">
    <property type="protein sequence ID" value="ASIC000004-PA"/>
    <property type="gene ID" value="ASIC000004"/>
</dbReference>
<dbReference type="VEuPathDB" id="VectorBase:ASIC000004"/>
<evidence type="ECO:0000256" key="1">
    <source>
        <dbReference type="SAM" id="MobiDB-lite"/>
    </source>
</evidence>